<organism evidence="1 2">
    <name type="scientific">Streptomyces longisporoflavus</name>
    <dbReference type="NCBI Taxonomy" id="28044"/>
    <lineage>
        <taxon>Bacteria</taxon>
        <taxon>Bacillati</taxon>
        <taxon>Actinomycetota</taxon>
        <taxon>Actinomycetes</taxon>
        <taxon>Kitasatosporales</taxon>
        <taxon>Streptomycetaceae</taxon>
        <taxon>Streptomyces</taxon>
    </lineage>
</organism>
<proteinExistence type="predicted"/>
<gene>
    <name evidence="1" type="ORF">ACH4F9_02485</name>
</gene>
<sequence>MLSFFSTATGWRLHEGVGDGGRLVAEREGAPAASHLARDASGGLWAAVGPGAARLVRITLPRLADEPVPRPPGQRIGALAAAPDGDRLLVTLLPQSTRGSVELWLWDRSKWQVMGTSPPPHISSSLAWLSGDLVVYESTYRRLALLVLGNDRAADITEGRLPAVAPLRPAWYAVTGRRVSEFDFSFPYRRHPVRGFRFGAVSALSFSPGGSACLWTESRFPYRVVGFGQSRGGRRVRVRSLDRGTGIILPDVR</sequence>
<reference evidence="1 2" key="1">
    <citation type="submission" date="2024-10" db="EMBL/GenBank/DDBJ databases">
        <title>The Natural Products Discovery Center: Release of the First 8490 Sequenced Strains for Exploring Actinobacteria Biosynthetic Diversity.</title>
        <authorList>
            <person name="Kalkreuter E."/>
            <person name="Kautsar S.A."/>
            <person name="Yang D."/>
            <person name="Bader C.D."/>
            <person name="Teijaro C.N."/>
            <person name="Fluegel L."/>
            <person name="Davis C.M."/>
            <person name="Simpson J.R."/>
            <person name="Lauterbach L."/>
            <person name="Steele A.D."/>
            <person name="Gui C."/>
            <person name="Meng S."/>
            <person name="Li G."/>
            <person name="Viehrig K."/>
            <person name="Ye F."/>
            <person name="Su P."/>
            <person name="Kiefer A.F."/>
            <person name="Nichols A."/>
            <person name="Cepeda A.J."/>
            <person name="Yan W."/>
            <person name="Fan B."/>
            <person name="Jiang Y."/>
            <person name="Adhikari A."/>
            <person name="Zheng C.-J."/>
            <person name="Schuster L."/>
            <person name="Cowan T.M."/>
            <person name="Smanski M.J."/>
            <person name="Chevrette M.G."/>
            <person name="De Carvalho L.P.S."/>
            <person name="Shen B."/>
        </authorList>
    </citation>
    <scope>NUCLEOTIDE SEQUENCE [LARGE SCALE GENOMIC DNA]</scope>
    <source>
        <strain evidence="1 2">NPDC017990</strain>
    </source>
</reference>
<evidence type="ECO:0000313" key="1">
    <source>
        <dbReference type="EMBL" id="MFH8543864.1"/>
    </source>
</evidence>
<evidence type="ECO:0000313" key="2">
    <source>
        <dbReference type="Proteomes" id="UP001610818"/>
    </source>
</evidence>
<dbReference type="EMBL" id="JBIRGQ010000001">
    <property type="protein sequence ID" value="MFH8543864.1"/>
    <property type="molecule type" value="Genomic_DNA"/>
</dbReference>
<comment type="caution">
    <text evidence="1">The sequence shown here is derived from an EMBL/GenBank/DDBJ whole genome shotgun (WGS) entry which is preliminary data.</text>
</comment>
<dbReference type="SUPFAM" id="SSF63829">
    <property type="entry name" value="Calcium-dependent phosphotriesterase"/>
    <property type="match status" value="1"/>
</dbReference>
<protein>
    <submittedName>
        <fullName evidence="1">Uncharacterized protein</fullName>
    </submittedName>
</protein>
<dbReference type="Proteomes" id="UP001610818">
    <property type="component" value="Unassembled WGS sequence"/>
</dbReference>
<dbReference type="RefSeq" id="WP_397707090.1">
    <property type="nucleotide sequence ID" value="NZ_JBIRGN010000001.1"/>
</dbReference>
<keyword evidence="2" id="KW-1185">Reference proteome</keyword>
<name>A0ABW7QHY4_9ACTN</name>
<accession>A0ABW7QHY4</accession>